<evidence type="ECO:0000256" key="3">
    <source>
        <dbReference type="ARBA" id="ARBA00022960"/>
    </source>
</evidence>
<dbReference type="PROSITE" id="PS52029">
    <property type="entry name" value="LD_TPASE"/>
    <property type="match status" value="1"/>
</dbReference>
<dbReference type="InterPro" id="IPR022029">
    <property type="entry name" value="YoaR-like_PG-bd"/>
</dbReference>
<keyword evidence="7" id="KW-1133">Transmembrane helix</keyword>
<dbReference type="EMBL" id="FQXM01000014">
    <property type="protein sequence ID" value="SHH81126.1"/>
    <property type="molecule type" value="Genomic_DNA"/>
</dbReference>
<gene>
    <name evidence="9" type="ORF">SAMN02745207_02607</name>
</gene>
<keyword evidence="7" id="KW-0472">Membrane</keyword>
<keyword evidence="4 6" id="KW-0573">Peptidoglycan synthesis</keyword>
<dbReference type="OrthoDB" id="3176960at2"/>
<feature type="transmembrane region" description="Helical" evidence="7">
    <location>
        <begin position="27"/>
        <end position="50"/>
    </location>
</feature>
<evidence type="ECO:0000256" key="1">
    <source>
        <dbReference type="ARBA" id="ARBA00004752"/>
    </source>
</evidence>
<reference evidence="9 10" key="1">
    <citation type="submission" date="2016-11" db="EMBL/GenBank/DDBJ databases">
        <authorList>
            <person name="Jaros S."/>
            <person name="Januszkiewicz K."/>
            <person name="Wedrychowicz H."/>
        </authorList>
    </citation>
    <scope>NUCLEOTIDE SEQUENCE [LARGE SCALE GENOMIC DNA]</scope>
    <source>
        <strain evidence="9 10">DSM 8605</strain>
    </source>
</reference>
<dbReference type="Gene3D" id="2.40.440.10">
    <property type="entry name" value="L,D-transpeptidase catalytic domain-like"/>
    <property type="match status" value="1"/>
</dbReference>
<keyword evidence="7" id="KW-0812">Transmembrane</keyword>
<dbReference type="STRING" id="1121316.SAMN02745207_02607"/>
<evidence type="ECO:0000256" key="5">
    <source>
        <dbReference type="ARBA" id="ARBA00023316"/>
    </source>
</evidence>
<keyword evidence="10" id="KW-1185">Reference proteome</keyword>
<dbReference type="Pfam" id="PF03734">
    <property type="entry name" value="YkuD"/>
    <property type="match status" value="1"/>
</dbReference>
<evidence type="ECO:0000256" key="4">
    <source>
        <dbReference type="ARBA" id="ARBA00022984"/>
    </source>
</evidence>
<evidence type="ECO:0000256" key="6">
    <source>
        <dbReference type="PROSITE-ProRule" id="PRU01373"/>
    </source>
</evidence>
<dbReference type="GO" id="GO:0016740">
    <property type="term" value="F:transferase activity"/>
    <property type="evidence" value="ECO:0007669"/>
    <property type="project" value="UniProtKB-KW"/>
</dbReference>
<dbReference type="GO" id="GO:0018104">
    <property type="term" value="P:peptidoglycan-protein cross-linking"/>
    <property type="evidence" value="ECO:0007669"/>
    <property type="project" value="TreeGrafter"/>
</dbReference>
<accession>A0A1M5W0T2</accession>
<dbReference type="InterPro" id="IPR038054">
    <property type="entry name" value="LD_TPept-like_central_sf"/>
</dbReference>
<evidence type="ECO:0000259" key="8">
    <source>
        <dbReference type="PROSITE" id="PS52029"/>
    </source>
</evidence>
<keyword evidence="5 6" id="KW-0961">Cell wall biogenesis/degradation</keyword>
<dbReference type="InterPro" id="IPR050979">
    <property type="entry name" value="LD-transpeptidase"/>
</dbReference>
<proteinExistence type="predicted"/>
<dbReference type="GO" id="GO:0005576">
    <property type="term" value="C:extracellular region"/>
    <property type="evidence" value="ECO:0007669"/>
    <property type="project" value="TreeGrafter"/>
</dbReference>
<dbReference type="CDD" id="cd16913">
    <property type="entry name" value="YkuD_like"/>
    <property type="match status" value="1"/>
</dbReference>
<dbReference type="SUPFAM" id="SSF141523">
    <property type="entry name" value="L,D-transpeptidase catalytic domain-like"/>
    <property type="match status" value="1"/>
</dbReference>
<dbReference type="Gene3D" id="3.10.20.800">
    <property type="match status" value="1"/>
</dbReference>
<dbReference type="GO" id="GO:0008360">
    <property type="term" value="P:regulation of cell shape"/>
    <property type="evidence" value="ECO:0007669"/>
    <property type="project" value="UniProtKB-UniRule"/>
</dbReference>
<dbReference type="Pfam" id="PF12229">
    <property type="entry name" value="PG_binding_4"/>
    <property type="match status" value="2"/>
</dbReference>
<dbReference type="PANTHER" id="PTHR30582:SF33">
    <property type="entry name" value="EXPORTED PROTEIN"/>
    <property type="match status" value="1"/>
</dbReference>
<feature type="active site" description="Nucleophile" evidence="6">
    <location>
        <position position="452"/>
    </location>
</feature>
<evidence type="ECO:0000256" key="2">
    <source>
        <dbReference type="ARBA" id="ARBA00022679"/>
    </source>
</evidence>
<evidence type="ECO:0000313" key="9">
    <source>
        <dbReference type="EMBL" id="SHH81126.1"/>
    </source>
</evidence>
<dbReference type="AlphaFoldDB" id="A0A1M5W0T2"/>
<keyword evidence="3 6" id="KW-0133">Cell shape</keyword>
<evidence type="ECO:0000313" key="10">
    <source>
        <dbReference type="Proteomes" id="UP000184447"/>
    </source>
</evidence>
<name>A0A1M5W0T2_9CLOT</name>
<dbReference type="SUPFAM" id="SSF143985">
    <property type="entry name" value="L,D-transpeptidase pre-catalytic domain-like"/>
    <property type="match status" value="1"/>
</dbReference>
<dbReference type="Proteomes" id="UP000184447">
    <property type="component" value="Unassembled WGS sequence"/>
</dbReference>
<comment type="pathway">
    <text evidence="1 6">Cell wall biogenesis; peptidoglycan biosynthesis.</text>
</comment>
<protein>
    <submittedName>
        <fullName evidence="9">Peptidoglycan transpeptidase, ErfK-YbiS-YhnG family</fullName>
    </submittedName>
</protein>
<dbReference type="PANTHER" id="PTHR30582">
    <property type="entry name" value="L,D-TRANSPEPTIDASE"/>
    <property type="match status" value="1"/>
</dbReference>
<organism evidence="9 10">
    <name type="scientific">Clostridium grantii DSM 8605</name>
    <dbReference type="NCBI Taxonomy" id="1121316"/>
    <lineage>
        <taxon>Bacteria</taxon>
        <taxon>Bacillati</taxon>
        <taxon>Bacillota</taxon>
        <taxon>Clostridia</taxon>
        <taxon>Eubacteriales</taxon>
        <taxon>Clostridiaceae</taxon>
        <taxon>Clostridium</taxon>
    </lineage>
</organism>
<dbReference type="RefSeq" id="WP_143160542.1">
    <property type="nucleotide sequence ID" value="NZ_FQXM01000014.1"/>
</dbReference>
<dbReference type="GO" id="GO:0071555">
    <property type="term" value="P:cell wall organization"/>
    <property type="evidence" value="ECO:0007669"/>
    <property type="project" value="UniProtKB-UniRule"/>
</dbReference>
<feature type="active site" description="Proton donor/acceptor" evidence="6">
    <location>
        <position position="431"/>
    </location>
</feature>
<dbReference type="UniPathway" id="UPA00219"/>
<keyword evidence="2" id="KW-0808">Transferase</keyword>
<dbReference type="InterPro" id="IPR005490">
    <property type="entry name" value="LD_TPept_cat_dom"/>
</dbReference>
<sequence>MENLESELKGNKKINSISSLIKRHKKITIALIVCFSIIIFIYVGMSIYFMNHFYFGSTINCVSVSGKSVEEVESIMANELEKYNITLNERNGKSEQIVISDIGLSYVSGKEFKDSKDTQQPFKWIVAVLSKKENAIVEEIKFDEKLLKERVDKLTCFDTNNIVEPVSASIKYEKGSYQIVPEVLGTKVDKDILYKNLLNALEKSENSIDLEKLECYVKPEFTSTSEKIIEAKELLNKYVSSKVTYTFGKEKEILDSSLINEWIEIDENLDFKINENKVKDYVETLAKDYNTVGKKRDFVASTGEKIKVGGGDYGWIINKAKETQALIEDIKEGKTVEKKPSFTQTAIYGGDNDIGNTYIEISLTSQHLWLYKNGALITDGPVVTGNIAANNGTPAGVYKLKYKQKDAVLRGEDYETNVEFWMPFNGNIGIHDATWRKSFGEQIYMTNGSHGCVNSPHELAEAVYLNIKAGIPVICYN</sequence>
<feature type="domain" description="L,D-TPase catalytic" evidence="8">
    <location>
        <begin position="357"/>
        <end position="476"/>
    </location>
</feature>
<dbReference type="GO" id="GO:0071972">
    <property type="term" value="F:peptidoglycan L,D-transpeptidase activity"/>
    <property type="evidence" value="ECO:0007669"/>
    <property type="project" value="TreeGrafter"/>
</dbReference>
<dbReference type="InterPro" id="IPR038063">
    <property type="entry name" value="Transpep_catalytic_dom"/>
</dbReference>
<evidence type="ECO:0000256" key="7">
    <source>
        <dbReference type="SAM" id="Phobius"/>
    </source>
</evidence>